<evidence type="ECO:0000256" key="1">
    <source>
        <dbReference type="ARBA" id="ARBA00001974"/>
    </source>
</evidence>
<dbReference type="PANTHER" id="PTHR43557">
    <property type="entry name" value="APOPTOSIS-INDUCING FACTOR 1"/>
    <property type="match status" value="1"/>
</dbReference>
<evidence type="ECO:0000256" key="3">
    <source>
        <dbReference type="ARBA" id="ARBA00022827"/>
    </source>
</evidence>
<dbReference type="EC" id="1.18.1.-" evidence="6"/>
<evidence type="ECO:0000313" key="9">
    <source>
        <dbReference type="Proteomes" id="UP000295685"/>
    </source>
</evidence>
<dbReference type="InterPro" id="IPR023753">
    <property type="entry name" value="FAD/NAD-binding_dom"/>
</dbReference>
<evidence type="ECO:0000313" key="8">
    <source>
        <dbReference type="Proteomes" id="UP000294844"/>
    </source>
</evidence>
<dbReference type="Gene3D" id="3.30.390.30">
    <property type="match status" value="1"/>
</dbReference>
<keyword evidence="8" id="KW-1185">Reference proteome</keyword>
<evidence type="ECO:0000256" key="2">
    <source>
        <dbReference type="ARBA" id="ARBA00022630"/>
    </source>
</evidence>
<evidence type="ECO:0000259" key="5">
    <source>
        <dbReference type="Pfam" id="PF07992"/>
    </source>
</evidence>
<dbReference type="PANTHER" id="PTHR43557:SF2">
    <property type="entry name" value="RIESKE DOMAIN-CONTAINING PROTEIN-RELATED"/>
    <property type="match status" value="1"/>
</dbReference>
<name>A0A4R8SG88_9MYCO</name>
<keyword evidence="2" id="KW-0285">Flavoprotein</keyword>
<dbReference type="Pfam" id="PF07992">
    <property type="entry name" value="Pyr_redox_2"/>
    <property type="match status" value="1"/>
</dbReference>
<dbReference type="InterPro" id="IPR050446">
    <property type="entry name" value="FAD-oxidoreductase/Apoptosis"/>
</dbReference>
<dbReference type="PRINTS" id="PR00368">
    <property type="entry name" value="FADPNR"/>
</dbReference>
<dbReference type="RefSeq" id="WP_134145979.1">
    <property type="nucleotide sequence ID" value="NZ_PECK01000003.1"/>
</dbReference>
<dbReference type="GO" id="GO:0005737">
    <property type="term" value="C:cytoplasm"/>
    <property type="evidence" value="ECO:0007669"/>
    <property type="project" value="TreeGrafter"/>
</dbReference>
<dbReference type="Proteomes" id="UP000294844">
    <property type="component" value="Unassembled WGS sequence"/>
</dbReference>
<feature type="domain" description="FAD/NAD(P)-binding" evidence="5">
    <location>
        <begin position="6"/>
        <end position="294"/>
    </location>
</feature>
<dbReference type="EMBL" id="PECK01000003">
    <property type="protein sequence ID" value="TDZ95839.1"/>
    <property type="molecule type" value="Genomic_DNA"/>
</dbReference>
<dbReference type="SUPFAM" id="SSF51905">
    <property type="entry name" value="FAD/NAD(P)-binding domain"/>
    <property type="match status" value="2"/>
</dbReference>
<dbReference type="GO" id="GO:0016651">
    <property type="term" value="F:oxidoreductase activity, acting on NAD(P)H"/>
    <property type="evidence" value="ECO:0007669"/>
    <property type="project" value="TreeGrafter"/>
</dbReference>
<dbReference type="OrthoDB" id="4213189at2"/>
<protein>
    <submittedName>
        <fullName evidence="6">Rhodocoxin reductase</fullName>
        <ecNumber evidence="6">1.18.1.-</ecNumber>
    </submittedName>
</protein>
<dbReference type="Gene3D" id="3.50.50.60">
    <property type="entry name" value="FAD/NAD(P)-binding domain"/>
    <property type="match status" value="2"/>
</dbReference>
<sequence length="386" mass="40419">MSEPGLIIAGSGPAGVAAAESFREHNANASVQIITADPNAPYERPPLSKQYLRGQTDDVFLHPRSWYDERAIDLISSTAIDRIDMDERAVYADTQRYDFRTLILTCGAAPTPLPVPGGHRALLLRSLADATALRDAARTADSAVVVGAGFIGCEAAASLALRGVSVTLVAPESLPQEKRLGSQAGRRLRDLVTGAGVHYIGGVEVEEITEKGARLNSGVTIDGDLILAATGVTPQSSIAAKAGIQVEDSRIVVGSDMSTSASGVYAAGDVALAWHAIAGRNLAVEHWQDAIEQGSVAGAAAAGHTAAWDAVPGFWTKIGDATVKYQAWGDGYEDSRMISRTDGFTIWYEADAAAVGVLTYNADDDYELGGKLIAAHRPAPISPRGA</sequence>
<accession>A0A4R8SG88</accession>
<organism evidence="6 9">
    <name type="scientific">Mycobacteroides salmoniphilum</name>
    <dbReference type="NCBI Taxonomy" id="404941"/>
    <lineage>
        <taxon>Bacteria</taxon>
        <taxon>Bacillati</taxon>
        <taxon>Actinomycetota</taxon>
        <taxon>Actinomycetes</taxon>
        <taxon>Mycobacteriales</taxon>
        <taxon>Mycobacteriaceae</taxon>
        <taxon>Mycobacteroides</taxon>
    </lineage>
</organism>
<comment type="caution">
    <text evidence="6">The sequence shown here is derived from an EMBL/GenBank/DDBJ whole genome shotgun (WGS) entry which is preliminary data.</text>
</comment>
<comment type="cofactor">
    <cofactor evidence="1">
        <name>FAD</name>
        <dbReference type="ChEBI" id="CHEBI:57692"/>
    </cofactor>
</comment>
<evidence type="ECO:0000313" key="7">
    <source>
        <dbReference type="EMBL" id="TEA04936.1"/>
    </source>
</evidence>
<dbReference type="Proteomes" id="UP000295685">
    <property type="component" value="Unassembled WGS sequence"/>
</dbReference>
<dbReference type="EMBL" id="PECM01000008">
    <property type="protein sequence ID" value="TEA04936.1"/>
    <property type="molecule type" value="Genomic_DNA"/>
</dbReference>
<dbReference type="AlphaFoldDB" id="A0A4R8SG88"/>
<keyword evidence="3" id="KW-0274">FAD</keyword>
<proteinExistence type="predicted"/>
<dbReference type="InterPro" id="IPR016156">
    <property type="entry name" value="FAD/NAD-linked_Rdtase_dimer_sf"/>
</dbReference>
<gene>
    <name evidence="6" type="primary">thcD</name>
    <name evidence="7" type="ORF">CCUG60883_02235</name>
    <name evidence="6" type="ORF">CCUG60885_01976</name>
</gene>
<evidence type="ECO:0000313" key="6">
    <source>
        <dbReference type="EMBL" id="TDZ95839.1"/>
    </source>
</evidence>
<keyword evidence="4 6" id="KW-0560">Oxidoreductase</keyword>
<dbReference type="PRINTS" id="PR00469">
    <property type="entry name" value="PNDRDTASEII"/>
</dbReference>
<dbReference type="SUPFAM" id="SSF55424">
    <property type="entry name" value="FAD/NAD-linked reductases, dimerisation (C-terminal) domain"/>
    <property type="match status" value="1"/>
</dbReference>
<reference evidence="8 9" key="1">
    <citation type="journal article" date="2019" name="Sci. Rep.">
        <title>Extended insight into the Mycobacterium chelonae-abscessus complex through whole genome sequencing of Mycobacterium salmoniphilum outbreak and Mycobacterium salmoniphilum-like strains.</title>
        <authorList>
            <person name="Behra P.R.K."/>
            <person name="Das S."/>
            <person name="Pettersson B.M.F."/>
            <person name="Shirreff L."/>
            <person name="DuCote T."/>
            <person name="Jacobsson K.G."/>
            <person name="Ennis D.G."/>
            <person name="Kirsebom L.A."/>
        </authorList>
    </citation>
    <scope>NUCLEOTIDE SEQUENCE [LARGE SCALE GENOMIC DNA]</scope>
    <source>
        <strain evidence="7 8">CCUG 60883</strain>
        <strain evidence="6 9">CCUG 60885</strain>
    </source>
</reference>
<dbReference type="InterPro" id="IPR036188">
    <property type="entry name" value="FAD/NAD-bd_sf"/>
</dbReference>
<evidence type="ECO:0000256" key="4">
    <source>
        <dbReference type="ARBA" id="ARBA00023002"/>
    </source>
</evidence>